<keyword evidence="3 8" id="KW-0808">Transferase</keyword>
<reference evidence="13" key="1">
    <citation type="journal article" date="2017" name="Nat. Ecol. Evol.">
        <title>Genome expansion and lineage-specific genetic innovations in the forest pathogenic fungi Armillaria.</title>
        <authorList>
            <person name="Sipos G."/>
            <person name="Prasanna A.N."/>
            <person name="Walter M.C."/>
            <person name="O'Connor E."/>
            <person name="Balint B."/>
            <person name="Krizsan K."/>
            <person name="Kiss B."/>
            <person name="Hess J."/>
            <person name="Varga T."/>
            <person name="Slot J."/>
            <person name="Riley R."/>
            <person name="Boka B."/>
            <person name="Rigling D."/>
            <person name="Barry K."/>
            <person name="Lee J."/>
            <person name="Mihaltcheva S."/>
            <person name="LaButti K."/>
            <person name="Lipzen A."/>
            <person name="Waldron R."/>
            <person name="Moloney N.M."/>
            <person name="Sperisen C."/>
            <person name="Kredics L."/>
            <person name="Vagvoelgyi C."/>
            <person name="Patrignani A."/>
            <person name="Fitzpatrick D."/>
            <person name="Nagy I."/>
            <person name="Doyle S."/>
            <person name="Anderson J.B."/>
            <person name="Grigoriev I.V."/>
            <person name="Gueldener U."/>
            <person name="Muensterkoetter M."/>
            <person name="Nagy L.G."/>
        </authorList>
    </citation>
    <scope>NUCLEOTIDE SEQUENCE [LARGE SCALE GENOMIC DNA]</scope>
    <source>
        <strain evidence="13">Ar21-2</strain>
    </source>
</reference>
<dbReference type="Pfam" id="PF05183">
    <property type="entry name" value="RdRP"/>
    <property type="match status" value="2"/>
</dbReference>
<dbReference type="GO" id="GO:0003968">
    <property type="term" value="F:RNA-directed RNA polymerase activity"/>
    <property type="evidence" value="ECO:0007669"/>
    <property type="project" value="UniProtKB-KW"/>
</dbReference>
<dbReference type="PANTHER" id="PTHR23079">
    <property type="entry name" value="RNA-DEPENDENT RNA POLYMERASE"/>
    <property type="match status" value="1"/>
</dbReference>
<evidence type="ECO:0000256" key="3">
    <source>
        <dbReference type="ARBA" id="ARBA00022679"/>
    </source>
</evidence>
<keyword evidence="13" id="KW-1185">Reference proteome</keyword>
<feature type="region of interest" description="Disordered" evidence="9">
    <location>
        <begin position="584"/>
        <end position="606"/>
    </location>
</feature>
<organism evidence="12 13">
    <name type="scientific">Armillaria gallica</name>
    <name type="common">Bulbous honey fungus</name>
    <name type="synonym">Armillaria bulbosa</name>
    <dbReference type="NCBI Taxonomy" id="47427"/>
    <lineage>
        <taxon>Eukaryota</taxon>
        <taxon>Fungi</taxon>
        <taxon>Dikarya</taxon>
        <taxon>Basidiomycota</taxon>
        <taxon>Agaricomycotina</taxon>
        <taxon>Agaricomycetes</taxon>
        <taxon>Agaricomycetidae</taxon>
        <taxon>Agaricales</taxon>
        <taxon>Marasmiineae</taxon>
        <taxon>Physalacriaceae</taxon>
        <taxon>Armillaria</taxon>
    </lineage>
</organism>
<comment type="similarity">
    <text evidence="1 8">Belongs to the RdRP family.</text>
</comment>
<evidence type="ECO:0000256" key="9">
    <source>
        <dbReference type="SAM" id="MobiDB-lite"/>
    </source>
</evidence>
<evidence type="ECO:0000256" key="1">
    <source>
        <dbReference type="ARBA" id="ARBA00005762"/>
    </source>
</evidence>
<dbReference type="FunCoup" id="A0A2H3CW97">
    <property type="interactions" value="5"/>
</dbReference>
<evidence type="ECO:0000256" key="8">
    <source>
        <dbReference type="RuleBase" id="RU363098"/>
    </source>
</evidence>
<dbReference type="GO" id="GO:0030422">
    <property type="term" value="P:siRNA processing"/>
    <property type="evidence" value="ECO:0007669"/>
    <property type="project" value="TreeGrafter"/>
</dbReference>
<dbReference type="AlphaFoldDB" id="A0A2H3CW97"/>
<sequence>MGLCFSATRKVCDISLITDIEDIRHDGYNYTDGVGNCSDELADLCAKALGNNTASPSAVQIRMGGYKGVLSVHPRLVSTQVSVRPSMRKFASDSIELGVMKISTHSHAHLNRQAISLLSHLGVPDEVFVRMMTIQIENIKNIERHIHRLDDSKHEARKLYKSSELPILQMLKAGFAREHILRNVLKCIECQLLQDLKYRARIQVNDGAFLMGIADEFSVLKPGEIYCAVHPPGGKRRVITGQCTIFRNPCLHPGSSLSLYFLDVDNPVFSGDIQLATAVDHDKFSPQFWLGRQPTNVVVFSTQPGERNLPNKLSGGDLDGDFFTVLWDPELQIEGPEEPMDYTPVDPIEIPEEQDSVDVEDICEFFVEFMKSDVLGLVSHIHEAKSDELDPSHPYCLELALLASNAVDFTKTGVPVKIPMHLQNNIAPDFQREDGYISPKVLGQLFRLIEPPPEYSPISGSQHIDIRLRIQKVPALYLQDAGKAKHAYDIELEGLMRRHSMCEAELWAGVSISGDRKKRRERDSAVRGPVKEAMEALRRTYRNHARRFVKAQPGDEDMKKWAIAAYQVTHEVERTAQYVNIHNESRRGSTPGSTYGGEGLHEEQDAEVPRRQLISFPWVWAIELCHAVTDDIIKEKEEEDDAALLQGQVEDV</sequence>
<evidence type="ECO:0000256" key="5">
    <source>
        <dbReference type="ARBA" id="ARBA00022884"/>
    </source>
</evidence>
<dbReference type="PANTHER" id="PTHR23079:SF55">
    <property type="entry name" value="RNA-DIRECTED RNA POLYMERASE"/>
    <property type="match status" value="1"/>
</dbReference>
<name>A0A2H3CW97_ARMGA</name>
<accession>A0A2H3CW97</accession>
<feature type="domain" description="RDRP core" evidence="10">
    <location>
        <begin position="269"/>
        <end position="447"/>
    </location>
</feature>
<evidence type="ECO:0000259" key="11">
    <source>
        <dbReference type="Pfam" id="PF26253"/>
    </source>
</evidence>
<dbReference type="GO" id="GO:0003723">
    <property type="term" value="F:RNA binding"/>
    <property type="evidence" value="ECO:0007669"/>
    <property type="project" value="UniProtKB-KW"/>
</dbReference>
<feature type="domain" description="RDRP C-terminal head" evidence="11">
    <location>
        <begin position="477"/>
        <end position="640"/>
    </location>
</feature>
<evidence type="ECO:0000256" key="7">
    <source>
        <dbReference type="ARBA" id="ARBA00048744"/>
    </source>
</evidence>
<dbReference type="EC" id="2.7.7.48" evidence="8"/>
<dbReference type="OMA" id="RRIDINM"/>
<evidence type="ECO:0000256" key="4">
    <source>
        <dbReference type="ARBA" id="ARBA00022695"/>
    </source>
</evidence>
<dbReference type="STRING" id="47427.A0A2H3CW97"/>
<evidence type="ECO:0000256" key="6">
    <source>
        <dbReference type="ARBA" id="ARBA00023158"/>
    </source>
</evidence>
<dbReference type="InParanoid" id="A0A2H3CW97"/>
<dbReference type="Proteomes" id="UP000217790">
    <property type="component" value="Unassembled WGS sequence"/>
</dbReference>
<feature type="domain" description="RDRP core" evidence="10">
    <location>
        <begin position="1"/>
        <end position="254"/>
    </location>
</feature>
<proteinExistence type="inferred from homology"/>
<dbReference type="GO" id="GO:0031380">
    <property type="term" value="C:nuclear RNA-directed RNA polymerase complex"/>
    <property type="evidence" value="ECO:0007669"/>
    <property type="project" value="TreeGrafter"/>
</dbReference>
<dbReference type="InterPro" id="IPR058752">
    <property type="entry name" value="RDRP_C_head"/>
</dbReference>
<keyword evidence="4 8" id="KW-0548">Nucleotidyltransferase</keyword>
<dbReference type="EMBL" id="KZ293679">
    <property type="protein sequence ID" value="PBK87295.1"/>
    <property type="molecule type" value="Genomic_DNA"/>
</dbReference>
<evidence type="ECO:0000256" key="2">
    <source>
        <dbReference type="ARBA" id="ARBA00022484"/>
    </source>
</evidence>
<keyword evidence="5 8" id="KW-0694">RNA-binding</keyword>
<dbReference type="InterPro" id="IPR057596">
    <property type="entry name" value="RDRP_core"/>
</dbReference>
<evidence type="ECO:0000313" key="12">
    <source>
        <dbReference type="EMBL" id="PBK87295.1"/>
    </source>
</evidence>
<comment type="catalytic activity">
    <reaction evidence="7 8">
        <text>RNA(n) + a ribonucleoside 5'-triphosphate = RNA(n+1) + diphosphate</text>
        <dbReference type="Rhea" id="RHEA:21248"/>
        <dbReference type="Rhea" id="RHEA-COMP:14527"/>
        <dbReference type="Rhea" id="RHEA-COMP:17342"/>
        <dbReference type="ChEBI" id="CHEBI:33019"/>
        <dbReference type="ChEBI" id="CHEBI:61557"/>
        <dbReference type="ChEBI" id="CHEBI:140395"/>
        <dbReference type="EC" id="2.7.7.48"/>
    </reaction>
</comment>
<gene>
    <name evidence="12" type="ORF">ARMGADRAFT_463781</name>
</gene>
<dbReference type="InterPro" id="IPR007855">
    <property type="entry name" value="RDRP"/>
</dbReference>
<dbReference type="OrthoDB" id="6513042at2759"/>
<protein>
    <recommendedName>
        <fullName evidence="8">RNA-dependent RNA polymerase</fullName>
        <ecNumber evidence="8">2.7.7.48</ecNumber>
    </recommendedName>
</protein>
<dbReference type="Pfam" id="PF26253">
    <property type="entry name" value="RdRP_head"/>
    <property type="match status" value="1"/>
</dbReference>
<evidence type="ECO:0000259" key="10">
    <source>
        <dbReference type="Pfam" id="PF05183"/>
    </source>
</evidence>
<keyword evidence="2 8" id="KW-0696">RNA-directed RNA polymerase</keyword>
<feature type="compositionally biased region" description="Polar residues" evidence="9">
    <location>
        <begin position="584"/>
        <end position="593"/>
    </location>
</feature>
<keyword evidence="6" id="KW-0943">RNA-mediated gene silencing</keyword>
<evidence type="ECO:0000313" key="13">
    <source>
        <dbReference type="Proteomes" id="UP000217790"/>
    </source>
</evidence>